<organism evidence="1 2">
    <name type="scientific">Agrobacterium larrymoorei</name>
    <dbReference type="NCBI Taxonomy" id="160699"/>
    <lineage>
        <taxon>Bacteria</taxon>
        <taxon>Pseudomonadati</taxon>
        <taxon>Pseudomonadota</taxon>
        <taxon>Alphaproteobacteria</taxon>
        <taxon>Hyphomicrobiales</taxon>
        <taxon>Rhizobiaceae</taxon>
        <taxon>Rhizobium/Agrobacterium group</taxon>
        <taxon>Agrobacterium</taxon>
    </lineage>
</organism>
<evidence type="ECO:0000313" key="2">
    <source>
        <dbReference type="Proteomes" id="UP001224781"/>
    </source>
</evidence>
<proteinExistence type="predicted"/>
<dbReference type="Proteomes" id="UP001224781">
    <property type="component" value="Unassembled WGS sequence"/>
</dbReference>
<accession>A0ABU0UH77</accession>
<protein>
    <submittedName>
        <fullName evidence="1">Uncharacterized protein</fullName>
    </submittedName>
</protein>
<gene>
    <name evidence="1" type="ORF">QE408_001422</name>
</gene>
<dbReference type="EMBL" id="JAUTBL010000001">
    <property type="protein sequence ID" value="MDQ1184300.1"/>
    <property type="molecule type" value="Genomic_DNA"/>
</dbReference>
<keyword evidence="2" id="KW-1185">Reference proteome</keyword>
<name>A0ABU0UH77_9HYPH</name>
<evidence type="ECO:0000313" key="1">
    <source>
        <dbReference type="EMBL" id="MDQ1184300.1"/>
    </source>
</evidence>
<comment type="caution">
    <text evidence="1">The sequence shown here is derived from an EMBL/GenBank/DDBJ whole genome shotgun (WGS) entry which is preliminary data.</text>
</comment>
<sequence length="53" mass="5612">MVLWGDLAAMLSSADDKKSPNFLNDTAAPEAMLGGAERGLRLPQRFGADYGVS</sequence>
<reference evidence="1 2" key="1">
    <citation type="submission" date="2023-07" db="EMBL/GenBank/DDBJ databases">
        <title>Functional and genomic diversity of the sorghum phyllosphere microbiome.</title>
        <authorList>
            <person name="Shade A."/>
        </authorList>
    </citation>
    <scope>NUCLEOTIDE SEQUENCE [LARGE SCALE GENOMIC DNA]</scope>
    <source>
        <strain evidence="1 2">SORGH_AS_1126</strain>
    </source>
</reference>